<dbReference type="GO" id="GO:0004519">
    <property type="term" value="F:endonuclease activity"/>
    <property type="evidence" value="ECO:0007669"/>
    <property type="project" value="UniProtKB-KW"/>
</dbReference>
<proteinExistence type="predicted"/>
<dbReference type="GO" id="GO:0071897">
    <property type="term" value="P:DNA biosynthetic process"/>
    <property type="evidence" value="ECO:0007669"/>
    <property type="project" value="UniProtKB-ARBA"/>
</dbReference>
<sequence>MGKRDRVTRIVRWALLSERLNYEITYRPGERMKIVDALSRYPEMKKQIYILHDAGIIQPSTSSYAAPVLLVKSQTGLFAFVGFNFGFSPNANEPSHAQLTGITTEFDLFQYKKLPFGLKNVGACFQRRMSIVLAGLKNSSLNYSKIALPLTRKIRSHLPCLHPPILDLKEALYLLLGYRYWPAPKKRNDGLDKGSRKIRIAKPMKWEPPNSKPSLDSSDLPNSQKNSLQLKVPKKKIVSKKIGMDEQLVDYADTGRQ</sequence>
<dbReference type="Proteomes" id="UP001054945">
    <property type="component" value="Unassembled WGS sequence"/>
</dbReference>
<name>A0AAV4TWF9_CAEEX</name>
<feature type="region of interest" description="Disordered" evidence="1">
    <location>
        <begin position="202"/>
        <end position="232"/>
    </location>
</feature>
<dbReference type="PANTHER" id="PTHR37984">
    <property type="entry name" value="PROTEIN CBG26694"/>
    <property type="match status" value="1"/>
</dbReference>
<dbReference type="InterPro" id="IPR043502">
    <property type="entry name" value="DNA/RNA_pol_sf"/>
</dbReference>
<accession>A0AAV4TWF9</accession>
<comment type="caution">
    <text evidence="2">The sequence shown here is derived from an EMBL/GenBank/DDBJ whole genome shotgun (WGS) entry which is preliminary data.</text>
</comment>
<dbReference type="InterPro" id="IPR050951">
    <property type="entry name" value="Retrovirus_Pol_polyprotein"/>
</dbReference>
<reference evidence="2 3" key="1">
    <citation type="submission" date="2021-06" db="EMBL/GenBank/DDBJ databases">
        <title>Caerostris extrusa draft genome.</title>
        <authorList>
            <person name="Kono N."/>
            <person name="Arakawa K."/>
        </authorList>
    </citation>
    <scope>NUCLEOTIDE SEQUENCE [LARGE SCALE GENOMIC DNA]</scope>
</reference>
<evidence type="ECO:0000313" key="2">
    <source>
        <dbReference type="EMBL" id="GIY50893.1"/>
    </source>
</evidence>
<keyword evidence="2" id="KW-0255">Endonuclease</keyword>
<dbReference type="EMBL" id="BPLR01012042">
    <property type="protein sequence ID" value="GIY50893.1"/>
    <property type="molecule type" value="Genomic_DNA"/>
</dbReference>
<keyword evidence="2" id="KW-0540">Nuclease</keyword>
<keyword evidence="3" id="KW-1185">Reference proteome</keyword>
<evidence type="ECO:0000256" key="1">
    <source>
        <dbReference type="SAM" id="MobiDB-lite"/>
    </source>
</evidence>
<dbReference type="PANTHER" id="PTHR37984:SF15">
    <property type="entry name" value="INTEGRASE CATALYTIC DOMAIN-CONTAINING PROTEIN"/>
    <property type="match status" value="1"/>
</dbReference>
<gene>
    <name evidence="2" type="primary">pol_2882</name>
    <name evidence="2" type="ORF">CEXT_789151</name>
</gene>
<dbReference type="Gene3D" id="3.10.10.10">
    <property type="entry name" value="HIV Type 1 Reverse Transcriptase, subunit A, domain 1"/>
    <property type="match status" value="2"/>
</dbReference>
<dbReference type="AlphaFoldDB" id="A0AAV4TWF9"/>
<dbReference type="Gene3D" id="3.30.70.270">
    <property type="match status" value="1"/>
</dbReference>
<evidence type="ECO:0000313" key="3">
    <source>
        <dbReference type="Proteomes" id="UP001054945"/>
    </source>
</evidence>
<keyword evidence="2" id="KW-0378">Hydrolase</keyword>
<protein>
    <submittedName>
        <fullName evidence="2">Endonuclease</fullName>
    </submittedName>
</protein>
<organism evidence="2 3">
    <name type="scientific">Caerostris extrusa</name>
    <name type="common">Bark spider</name>
    <name type="synonym">Caerostris bankana</name>
    <dbReference type="NCBI Taxonomy" id="172846"/>
    <lineage>
        <taxon>Eukaryota</taxon>
        <taxon>Metazoa</taxon>
        <taxon>Ecdysozoa</taxon>
        <taxon>Arthropoda</taxon>
        <taxon>Chelicerata</taxon>
        <taxon>Arachnida</taxon>
        <taxon>Araneae</taxon>
        <taxon>Araneomorphae</taxon>
        <taxon>Entelegynae</taxon>
        <taxon>Araneoidea</taxon>
        <taxon>Araneidae</taxon>
        <taxon>Caerostris</taxon>
    </lineage>
</organism>
<dbReference type="SUPFAM" id="SSF56672">
    <property type="entry name" value="DNA/RNA polymerases"/>
    <property type="match status" value="1"/>
</dbReference>
<feature type="compositionally biased region" description="Polar residues" evidence="1">
    <location>
        <begin position="212"/>
        <end position="229"/>
    </location>
</feature>
<dbReference type="InterPro" id="IPR043128">
    <property type="entry name" value="Rev_trsase/Diguanyl_cyclase"/>
</dbReference>